<reference evidence="1" key="1">
    <citation type="journal article" date="2019" name="Environ. Microbiol.">
        <title>Fungal ecological strategies reflected in gene transcription - a case study of two litter decomposers.</title>
        <authorList>
            <person name="Barbi F."/>
            <person name="Kohler A."/>
            <person name="Barry K."/>
            <person name="Baskaran P."/>
            <person name="Daum C."/>
            <person name="Fauchery L."/>
            <person name="Ihrmark K."/>
            <person name="Kuo A."/>
            <person name="LaButti K."/>
            <person name="Lipzen A."/>
            <person name="Morin E."/>
            <person name="Grigoriev I.V."/>
            <person name="Henrissat B."/>
            <person name="Lindahl B."/>
            <person name="Martin F."/>
        </authorList>
    </citation>
    <scope>NUCLEOTIDE SEQUENCE</scope>
    <source>
        <strain evidence="1">JB14</strain>
    </source>
</reference>
<dbReference type="Proteomes" id="UP000799118">
    <property type="component" value="Unassembled WGS sequence"/>
</dbReference>
<evidence type="ECO:0000313" key="1">
    <source>
        <dbReference type="EMBL" id="KAE9407278.1"/>
    </source>
</evidence>
<keyword evidence="2" id="KW-1185">Reference proteome</keyword>
<gene>
    <name evidence="1" type="ORF">BT96DRAFT_152524</name>
</gene>
<dbReference type="AlphaFoldDB" id="A0A6A4IDC6"/>
<name>A0A6A4IDC6_9AGAR</name>
<accession>A0A6A4IDC6</accession>
<sequence>MYVPPFVYVFVERIISIYPPPSLCMYVSSYRSVSSSPHSRDIYTIYYIPIPLLPQNPMPPPATSYYTIYYLPCLHPFTPPKSPFIFHFRCFAIIFISFSLHSISFQFYFSLYMAFELSLLIFRTSHSWRFFHSFCHSLLSPTSLGLIPSTY</sequence>
<evidence type="ECO:0000313" key="2">
    <source>
        <dbReference type="Proteomes" id="UP000799118"/>
    </source>
</evidence>
<organism evidence="1 2">
    <name type="scientific">Gymnopus androsaceus JB14</name>
    <dbReference type="NCBI Taxonomy" id="1447944"/>
    <lineage>
        <taxon>Eukaryota</taxon>
        <taxon>Fungi</taxon>
        <taxon>Dikarya</taxon>
        <taxon>Basidiomycota</taxon>
        <taxon>Agaricomycotina</taxon>
        <taxon>Agaricomycetes</taxon>
        <taxon>Agaricomycetidae</taxon>
        <taxon>Agaricales</taxon>
        <taxon>Marasmiineae</taxon>
        <taxon>Omphalotaceae</taxon>
        <taxon>Gymnopus</taxon>
    </lineage>
</organism>
<dbReference type="EMBL" id="ML769397">
    <property type="protein sequence ID" value="KAE9407278.1"/>
    <property type="molecule type" value="Genomic_DNA"/>
</dbReference>
<protein>
    <submittedName>
        <fullName evidence="1">Uncharacterized protein</fullName>
    </submittedName>
</protein>
<proteinExistence type="predicted"/>